<feature type="chain" id="PRO_5029509411" evidence="1">
    <location>
        <begin position="17"/>
        <end position="125"/>
    </location>
</feature>
<evidence type="ECO:0000256" key="1">
    <source>
        <dbReference type="SAM" id="SignalP"/>
    </source>
</evidence>
<keyword evidence="1" id="KW-0732">Signal</keyword>
<reference evidence="2 3" key="1">
    <citation type="journal article" date="2020" name="Nature">
        <title>Six reference-quality genomes reveal evolution of bat adaptations.</title>
        <authorList>
            <person name="Jebb D."/>
            <person name="Huang Z."/>
            <person name="Pippel M."/>
            <person name="Hughes G.M."/>
            <person name="Lavrichenko K."/>
            <person name="Devanna P."/>
            <person name="Winkler S."/>
            <person name="Jermiin L.S."/>
            <person name="Skirmuntt E.C."/>
            <person name="Katzourakis A."/>
            <person name="Burkitt-Gray L."/>
            <person name="Ray D.A."/>
            <person name="Sullivan K.A.M."/>
            <person name="Roscito J.G."/>
            <person name="Kirilenko B.M."/>
            <person name="Davalos L.M."/>
            <person name="Corthals A.P."/>
            <person name="Power M.L."/>
            <person name="Jones G."/>
            <person name="Ransome R.D."/>
            <person name="Dechmann D.K.N."/>
            <person name="Locatelli A.G."/>
            <person name="Puechmaille S.J."/>
            <person name="Fedrigo O."/>
            <person name="Jarvis E.D."/>
            <person name="Hiller M."/>
            <person name="Vernes S.C."/>
            <person name="Myers E.W."/>
            <person name="Teeling E.C."/>
        </authorList>
    </citation>
    <scope>NUCLEOTIDE SEQUENCE [LARGE SCALE GENOMIC DNA]</scope>
    <source>
        <strain evidence="2">MPipKuh1</strain>
        <tissue evidence="2">Flight muscle</tissue>
    </source>
</reference>
<proteinExistence type="predicted"/>
<accession>A0A7J7TPK9</accession>
<keyword evidence="3" id="KW-1185">Reference proteome</keyword>
<feature type="signal peptide" evidence="1">
    <location>
        <begin position="1"/>
        <end position="16"/>
    </location>
</feature>
<dbReference type="EMBL" id="JACAGB010000026">
    <property type="protein sequence ID" value="KAF6302330.1"/>
    <property type="molecule type" value="Genomic_DNA"/>
</dbReference>
<comment type="caution">
    <text evidence="2">The sequence shown here is derived from an EMBL/GenBank/DDBJ whole genome shotgun (WGS) entry which is preliminary data.</text>
</comment>
<evidence type="ECO:0000313" key="2">
    <source>
        <dbReference type="EMBL" id="KAF6302330.1"/>
    </source>
</evidence>
<dbReference type="Proteomes" id="UP000558488">
    <property type="component" value="Unassembled WGS sequence"/>
</dbReference>
<evidence type="ECO:0000313" key="3">
    <source>
        <dbReference type="Proteomes" id="UP000558488"/>
    </source>
</evidence>
<protein>
    <submittedName>
        <fullName evidence="2">Uncharacterized protein</fullName>
    </submittedName>
</protein>
<sequence>MPMLFISGFFYYFFLAENMAIKSTYSVYKFPKFPSGELKIIWHFSRDHFIGISSCAGKILVTKEELITEALNDSHDILEHRGNLLVEMCMVDCSVWGFSTMARWLAVTPVISGKWQGTIMERPPF</sequence>
<name>A0A7J7TPK9_PIPKU</name>
<organism evidence="2 3">
    <name type="scientific">Pipistrellus kuhlii</name>
    <name type="common">Kuhl's pipistrelle</name>
    <dbReference type="NCBI Taxonomy" id="59472"/>
    <lineage>
        <taxon>Eukaryota</taxon>
        <taxon>Metazoa</taxon>
        <taxon>Chordata</taxon>
        <taxon>Craniata</taxon>
        <taxon>Vertebrata</taxon>
        <taxon>Euteleostomi</taxon>
        <taxon>Mammalia</taxon>
        <taxon>Eutheria</taxon>
        <taxon>Laurasiatheria</taxon>
        <taxon>Chiroptera</taxon>
        <taxon>Yangochiroptera</taxon>
        <taxon>Vespertilionidae</taxon>
        <taxon>Pipistrellus</taxon>
    </lineage>
</organism>
<gene>
    <name evidence="2" type="ORF">mPipKuh1_009319</name>
</gene>
<dbReference type="AlphaFoldDB" id="A0A7J7TPK9"/>